<reference evidence="3" key="1">
    <citation type="journal article" date="2019" name="Curr. Biol.">
        <title>Genome Sequence of Striga asiatica Provides Insight into the Evolution of Plant Parasitism.</title>
        <authorList>
            <person name="Yoshida S."/>
            <person name="Kim S."/>
            <person name="Wafula E.K."/>
            <person name="Tanskanen J."/>
            <person name="Kim Y.M."/>
            <person name="Honaas L."/>
            <person name="Yang Z."/>
            <person name="Spallek T."/>
            <person name="Conn C.E."/>
            <person name="Ichihashi Y."/>
            <person name="Cheong K."/>
            <person name="Cui S."/>
            <person name="Der J.P."/>
            <person name="Gundlach H."/>
            <person name="Jiao Y."/>
            <person name="Hori C."/>
            <person name="Ishida J.K."/>
            <person name="Kasahara H."/>
            <person name="Kiba T."/>
            <person name="Kim M.S."/>
            <person name="Koo N."/>
            <person name="Laohavisit A."/>
            <person name="Lee Y.H."/>
            <person name="Lumba S."/>
            <person name="McCourt P."/>
            <person name="Mortimer J.C."/>
            <person name="Mutuku J.M."/>
            <person name="Nomura T."/>
            <person name="Sasaki-Sekimoto Y."/>
            <person name="Seto Y."/>
            <person name="Wang Y."/>
            <person name="Wakatake T."/>
            <person name="Sakakibara H."/>
            <person name="Demura T."/>
            <person name="Yamaguchi S."/>
            <person name="Yoneyama K."/>
            <person name="Manabe R.I."/>
            <person name="Nelson D.C."/>
            <person name="Schulman A.H."/>
            <person name="Timko M.P."/>
            <person name="dePamphilis C.W."/>
            <person name="Choi D."/>
            <person name="Shirasu K."/>
        </authorList>
    </citation>
    <scope>NUCLEOTIDE SEQUENCE [LARGE SCALE GENOMIC DNA]</scope>
    <source>
        <strain evidence="3">cv. UVA1</strain>
    </source>
</reference>
<accession>A0A5A7PSN9</accession>
<proteinExistence type="predicted"/>
<keyword evidence="2" id="KW-0378">Hydrolase</keyword>
<comment type="caution">
    <text evidence="2">The sequence shown here is derived from an EMBL/GenBank/DDBJ whole genome shotgun (WGS) entry which is preliminary data.</text>
</comment>
<keyword evidence="2" id="KW-0269">Exonuclease</keyword>
<dbReference type="EMBL" id="BKCP01005017">
    <property type="protein sequence ID" value="GER35819.1"/>
    <property type="molecule type" value="Genomic_DNA"/>
</dbReference>
<evidence type="ECO:0000256" key="1">
    <source>
        <dbReference type="SAM" id="MobiDB-lite"/>
    </source>
</evidence>
<evidence type="ECO:0000313" key="3">
    <source>
        <dbReference type="Proteomes" id="UP000325081"/>
    </source>
</evidence>
<name>A0A5A7PSN9_STRAF</name>
<gene>
    <name evidence="2" type="ORF">STAS_12128</name>
</gene>
<feature type="region of interest" description="Disordered" evidence="1">
    <location>
        <begin position="62"/>
        <end position="96"/>
    </location>
</feature>
<sequence>MIQRTRRHRRFIYTVRVEIDVPLTDTIVSRTSSTCCFSSPVGSARITAVRVSPAYLVGRDPSQVARRRDSRNHPSQVAAATATGEPSPPRNSHRPPLILPAAHTMMHPRRGKSGLDVGRPYILLFIAFWCTDFEIISVDLLEGFVILCDSLSVLFGVRVGFDECLMVLSLVWNINCDYA</sequence>
<protein>
    <submittedName>
        <fullName evidence="2">5'-3' exonuclease family protein</fullName>
    </submittedName>
</protein>
<dbReference type="GO" id="GO:0004527">
    <property type="term" value="F:exonuclease activity"/>
    <property type="evidence" value="ECO:0007669"/>
    <property type="project" value="UniProtKB-KW"/>
</dbReference>
<dbReference type="AlphaFoldDB" id="A0A5A7PSN9"/>
<keyword evidence="2" id="KW-0540">Nuclease</keyword>
<organism evidence="2 3">
    <name type="scientific">Striga asiatica</name>
    <name type="common">Asiatic witchweed</name>
    <name type="synonym">Buchnera asiatica</name>
    <dbReference type="NCBI Taxonomy" id="4170"/>
    <lineage>
        <taxon>Eukaryota</taxon>
        <taxon>Viridiplantae</taxon>
        <taxon>Streptophyta</taxon>
        <taxon>Embryophyta</taxon>
        <taxon>Tracheophyta</taxon>
        <taxon>Spermatophyta</taxon>
        <taxon>Magnoliopsida</taxon>
        <taxon>eudicotyledons</taxon>
        <taxon>Gunneridae</taxon>
        <taxon>Pentapetalae</taxon>
        <taxon>asterids</taxon>
        <taxon>lamiids</taxon>
        <taxon>Lamiales</taxon>
        <taxon>Orobanchaceae</taxon>
        <taxon>Buchnereae</taxon>
        <taxon>Striga</taxon>
    </lineage>
</organism>
<keyword evidence="3" id="KW-1185">Reference proteome</keyword>
<dbReference type="Proteomes" id="UP000325081">
    <property type="component" value="Unassembled WGS sequence"/>
</dbReference>
<evidence type="ECO:0000313" key="2">
    <source>
        <dbReference type="EMBL" id="GER35819.1"/>
    </source>
</evidence>